<proteinExistence type="evidence at protein level"/>
<dbReference type="RefSeq" id="XP_001032285.3">
    <property type="nucleotide sequence ID" value="XM_001032285.3"/>
</dbReference>
<gene>
    <name evidence="4" type="ORF">TTHERM_00648910</name>
</gene>
<dbReference type="Pfam" id="PF23352">
    <property type="entry name" value="IFT52_central"/>
    <property type="match status" value="1"/>
</dbReference>
<dbReference type="PANTHER" id="PTHR12969">
    <property type="entry name" value="NGD5/OSM-6/IFT52"/>
    <property type="match status" value="1"/>
</dbReference>
<dbReference type="GeneID" id="7840224"/>
<dbReference type="GO" id="GO:0005814">
    <property type="term" value="C:centriole"/>
    <property type="evidence" value="ECO:0007669"/>
    <property type="project" value="TreeGrafter"/>
</dbReference>
<keyword evidence="6" id="KW-0002">3D-structure</keyword>
<dbReference type="Pfam" id="PF23355">
    <property type="entry name" value="IFT52_GIFT"/>
    <property type="match status" value="1"/>
</dbReference>
<feature type="domain" description="Intraflagellar transport protein 52 C-terminal" evidence="1">
    <location>
        <begin position="373"/>
        <end position="423"/>
    </location>
</feature>
<dbReference type="CDD" id="cd23683">
    <property type="entry name" value="IFT52_CTD"/>
    <property type="match status" value="1"/>
</dbReference>
<dbReference type="PDBsum" id="4UZZ"/>
<feature type="domain" description="IFT52 central" evidence="2">
    <location>
        <begin position="282"/>
        <end position="362"/>
    </location>
</feature>
<evidence type="ECO:0000259" key="1">
    <source>
        <dbReference type="Pfam" id="PF21178"/>
    </source>
</evidence>
<dbReference type="EMBL" id="GG662698">
    <property type="protein sequence ID" value="EAR84622.3"/>
    <property type="molecule type" value="Genomic_DNA"/>
</dbReference>
<dbReference type="InterPro" id="IPR039975">
    <property type="entry name" value="IFT52"/>
</dbReference>
<dbReference type="eggNOG" id="KOG3861">
    <property type="taxonomic scope" value="Eukaryota"/>
</dbReference>
<dbReference type="GO" id="GO:0030992">
    <property type="term" value="C:intraciliary transport particle B"/>
    <property type="evidence" value="ECO:0007669"/>
    <property type="project" value="TreeGrafter"/>
</dbReference>
<reference evidence="6" key="2">
    <citation type="journal article" date="2014" name="J. Cell Biol.">
        <title>Crystal structures of IFT70/52 and IFT52/46 provide insight into intraflagellar transport B core complex assembly.</title>
        <authorList>
            <person name="Taschner M."/>
            <person name="Kotsis F."/>
            <person name="Braeuer P."/>
            <person name="Kuehn E.W."/>
            <person name="Lorentzen E."/>
        </authorList>
    </citation>
    <scope>X-RAY CRYSTALLOGRAPHY (2.32 ANGSTROMS) OF 371-434</scope>
</reference>
<dbReference type="InterPro" id="IPR048643">
    <property type="entry name" value="Itf52_C"/>
</dbReference>
<dbReference type="Proteomes" id="UP000009168">
    <property type="component" value="Unassembled WGS sequence"/>
</dbReference>
<dbReference type="EvolutionaryTrace" id="I7LT74"/>
<evidence type="ECO:0007829" key="6">
    <source>
        <dbReference type="PDB" id="4UZZ"/>
    </source>
</evidence>
<dbReference type="PANTHER" id="PTHR12969:SF7">
    <property type="entry name" value="INTRAFLAGELLAR TRANSPORT PROTEIN 52 HOMOLOG"/>
    <property type="match status" value="1"/>
</dbReference>
<dbReference type="KEGG" id="tet:TTHERM_00648910"/>
<dbReference type="OrthoDB" id="10259368at2759"/>
<evidence type="ECO:0000313" key="5">
    <source>
        <dbReference type="Proteomes" id="UP000009168"/>
    </source>
</evidence>
<accession>I7LT74</accession>
<dbReference type="Gene3D" id="6.10.250.2800">
    <property type="match status" value="1"/>
</dbReference>
<dbReference type="Pfam" id="PF21178">
    <property type="entry name" value="Itf52_C"/>
    <property type="match status" value="1"/>
</dbReference>
<dbReference type="GO" id="GO:0005929">
    <property type="term" value="C:cilium"/>
    <property type="evidence" value="ECO:0007669"/>
    <property type="project" value="TreeGrafter"/>
</dbReference>
<organism evidence="4 5">
    <name type="scientific">Tetrahymena thermophila (strain SB210)</name>
    <dbReference type="NCBI Taxonomy" id="312017"/>
    <lineage>
        <taxon>Eukaryota</taxon>
        <taxon>Sar</taxon>
        <taxon>Alveolata</taxon>
        <taxon>Ciliophora</taxon>
        <taxon>Intramacronucleata</taxon>
        <taxon>Oligohymenophorea</taxon>
        <taxon>Hymenostomatida</taxon>
        <taxon>Tetrahymenina</taxon>
        <taxon>Tetrahymenidae</taxon>
        <taxon>Tetrahymena</taxon>
    </lineage>
</organism>
<dbReference type="GO" id="GO:0060271">
    <property type="term" value="P:cilium assembly"/>
    <property type="evidence" value="ECO:0007669"/>
    <property type="project" value="TreeGrafter"/>
</dbReference>
<reference evidence="5" key="1">
    <citation type="journal article" date="2006" name="PLoS Biol.">
        <title>Macronuclear genome sequence of the ciliate Tetrahymena thermophila, a model eukaryote.</title>
        <authorList>
            <person name="Eisen J.A."/>
            <person name="Coyne R.S."/>
            <person name="Wu M."/>
            <person name="Wu D."/>
            <person name="Thiagarajan M."/>
            <person name="Wortman J.R."/>
            <person name="Badger J.H."/>
            <person name="Ren Q."/>
            <person name="Amedeo P."/>
            <person name="Jones K.M."/>
            <person name="Tallon L.J."/>
            <person name="Delcher A.L."/>
            <person name="Salzberg S.L."/>
            <person name="Silva J.C."/>
            <person name="Haas B.J."/>
            <person name="Majoros W.H."/>
            <person name="Farzad M."/>
            <person name="Carlton J.M."/>
            <person name="Smith R.K. Jr."/>
            <person name="Garg J."/>
            <person name="Pearlman R.E."/>
            <person name="Karrer K.M."/>
            <person name="Sun L."/>
            <person name="Manning G."/>
            <person name="Elde N.C."/>
            <person name="Turkewitz A.P."/>
            <person name="Asai D.J."/>
            <person name="Wilkes D.E."/>
            <person name="Wang Y."/>
            <person name="Cai H."/>
            <person name="Collins K."/>
            <person name="Stewart B.A."/>
            <person name="Lee S.R."/>
            <person name="Wilamowska K."/>
            <person name="Weinberg Z."/>
            <person name="Ruzzo W.L."/>
            <person name="Wloga D."/>
            <person name="Gaertig J."/>
            <person name="Frankel J."/>
            <person name="Tsao C.-C."/>
            <person name="Gorovsky M.A."/>
            <person name="Keeling P.J."/>
            <person name="Waller R.F."/>
            <person name="Patron N.J."/>
            <person name="Cherry J.M."/>
            <person name="Stover N.A."/>
            <person name="Krieger C.J."/>
            <person name="del Toro C."/>
            <person name="Ryder H.F."/>
            <person name="Williamson S.C."/>
            <person name="Barbeau R.A."/>
            <person name="Hamilton E.P."/>
            <person name="Orias E."/>
        </authorList>
    </citation>
    <scope>NUCLEOTIDE SEQUENCE [LARGE SCALE GENOMIC DNA]</scope>
    <source>
        <strain evidence="5">SB210</strain>
    </source>
</reference>
<dbReference type="InterPro" id="IPR055460">
    <property type="entry name" value="IFT52_central"/>
</dbReference>
<dbReference type="GO" id="GO:0042073">
    <property type="term" value="P:intraciliary transport"/>
    <property type="evidence" value="ECO:0007669"/>
    <property type="project" value="TreeGrafter"/>
</dbReference>
<evidence type="ECO:0000259" key="3">
    <source>
        <dbReference type="Pfam" id="PF23355"/>
    </source>
</evidence>
<dbReference type="AlphaFoldDB" id="I7LT74"/>
<dbReference type="InParanoid" id="I7LT74"/>
<dbReference type="STRING" id="312017.I7LT74"/>
<evidence type="ECO:0000313" key="4">
    <source>
        <dbReference type="EMBL" id="EAR84622.3"/>
    </source>
</evidence>
<evidence type="ECO:0000259" key="2">
    <source>
        <dbReference type="Pfam" id="PF23352"/>
    </source>
</evidence>
<sequence>MSGEQKIIVFNASKKEAGNPSTNIKKIIKKYKETYKCGRNKEDITYDRLKMASLVIFFCPKEMFTKEEFDALKQYLESGGRVLVLSSEGGGHKNRTNINFFLEQYGISINNDCVVRTAFYKYFHPKETYVHSGILNEEVTRVANGLPKETKRPQNTFLQNVIGKDDEEDEYQKEQSRVGLDFVYAFGATLTVQQPAHAILGSGPLSYPSNRPVSAIVQTKNNGRLAVIGSFEMFTDEYFDNEDNSKIFDFFIKYLLTNECEFEFSPKEPDVEYFKVPDIAELADNLKSCLQESDPLPFDSKQLFMTDLFKYDVDLVPEAVKLYETLGVKHDPLALIVPQFETPLLGLVSAVFPPILKELAPPSLELFDLDDEFASEKVRLAQLTNKCNNNDLDYYIKESGDILGVTDKVKNKHDAKAILRYVLEELINFKKLNN</sequence>
<feature type="domain" description="IFT52 GIFT" evidence="3">
    <location>
        <begin position="8"/>
        <end position="262"/>
    </location>
</feature>
<name>I7LT74_TETTS</name>
<dbReference type="SMR" id="I7LT74"/>
<dbReference type="PDB" id="4UZZ">
    <property type="method" value="X-ray"/>
    <property type="resolution" value="2.32 A"/>
    <property type="chains" value="B=371-434"/>
</dbReference>
<protein>
    <submittedName>
        <fullName evidence="4">Intraflagellar transporter-like protein</fullName>
    </submittedName>
</protein>
<dbReference type="InterPro" id="IPR055458">
    <property type="entry name" value="IFT52_GIFT"/>
</dbReference>
<keyword evidence="5" id="KW-1185">Reference proteome</keyword>